<dbReference type="EMBL" id="HE681719">
    <property type="protein sequence ID" value="CCG21531.1"/>
    <property type="molecule type" value="Genomic_DNA"/>
</dbReference>
<keyword evidence="3" id="KW-1185">Reference proteome</keyword>
<dbReference type="PROSITE" id="PS50263">
    <property type="entry name" value="CN_HYDROLASE"/>
    <property type="match status" value="1"/>
</dbReference>
<dbReference type="PANTHER" id="PTHR11750:SF26">
    <property type="entry name" value="PROTEIN N-TERMINAL AMIDASE"/>
    <property type="match status" value="1"/>
</dbReference>
<dbReference type="Gene3D" id="3.60.110.10">
    <property type="entry name" value="Carbon-nitrogen hydrolase"/>
    <property type="match status" value="1"/>
</dbReference>
<dbReference type="Proteomes" id="UP000005018">
    <property type="component" value="Chromosome 1"/>
</dbReference>
<gene>
    <name evidence="2" type="ORF">CORT_0A11460</name>
</gene>
<dbReference type="RefSeq" id="XP_003866969.1">
    <property type="nucleotide sequence ID" value="XM_003866921.1"/>
</dbReference>
<proteinExistence type="predicted"/>
<dbReference type="SUPFAM" id="SSF56317">
    <property type="entry name" value="Carbon-nitrogen hydrolase"/>
    <property type="match status" value="1"/>
</dbReference>
<reference evidence="2 3" key="1">
    <citation type="journal article" date="2012" name="PLoS ONE">
        <title>Sequence and analysis of the genome of the pathogenic yeast Candida orthopsilosis.</title>
        <authorList>
            <person name="Riccombeni A."/>
            <person name="Vidanes G."/>
            <person name="Proux-Wera E."/>
            <person name="Wolfe K.H."/>
            <person name="Butler G."/>
        </authorList>
    </citation>
    <scope>NUCLEOTIDE SEQUENCE [LARGE SCALE GENOMIC DNA]</scope>
    <source>
        <strain evidence="2 3">Co 90-125</strain>
    </source>
</reference>
<dbReference type="KEGG" id="cot:CORT_0A11460"/>
<dbReference type="GeneID" id="14537322"/>
<dbReference type="InterPro" id="IPR036526">
    <property type="entry name" value="C-N_Hydrolase_sf"/>
</dbReference>
<dbReference type="HOGENOM" id="CLU_009854_1_1_1"/>
<name>H8WYP9_CANO9</name>
<dbReference type="GO" id="GO:0008418">
    <property type="term" value="F:protein-N-terminal asparagine amidohydrolase activity"/>
    <property type="evidence" value="ECO:0007669"/>
    <property type="project" value="InterPro"/>
</dbReference>
<dbReference type="Pfam" id="PF00795">
    <property type="entry name" value="CN_hydrolase"/>
    <property type="match status" value="1"/>
</dbReference>
<evidence type="ECO:0000313" key="3">
    <source>
        <dbReference type="Proteomes" id="UP000005018"/>
    </source>
</evidence>
<protein>
    <submittedName>
        <fullName evidence="2">Nta1 protein</fullName>
    </submittedName>
</protein>
<dbReference type="PANTHER" id="PTHR11750">
    <property type="entry name" value="PROTEIN N-TERMINAL AMIDASE"/>
    <property type="match status" value="1"/>
</dbReference>
<feature type="domain" description="CN hydrolase" evidence="1">
    <location>
        <begin position="3"/>
        <end position="357"/>
    </location>
</feature>
<dbReference type="GO" id="GO:0070773">
    <property type="term" value="F:protein-N-terminal glutamine amidohydrolase activity"/>
    <property type="evidence" value="ECO:0007669"/>
    <property type="project" value="InterPro"/>
</dbReference>
<dbReference type="GO" id="GO:0030163">
    <property type="term" value="P:protein catabolic process"/>
    <property type="evidence" value="ECO:0007669"/>
    <property type="project" value="TreeGrafter"/>
</dbReference>
<dbReference type="InterPro" id="IPR003010">
    <property type="entry name" value="C-N_Hydrolase"/>
</dbReference>
<evidence type="ECO:0000313" key="2">
    <source>
        <dbReference type="EMBL" id="CCG21531.1"/>
    </source>
</evidence>
<sequence>MKLKVAIVQINSLLGHSQQNITKINHLLSTINGRFPDLVVLSELAITGYNFSSATHLRPFLESPYKYGASLDFAHELSLKHRCFTVVGYPEGAHLEKSKGNVGNSGGGDVVVDGVVDGEVIYNSCAVFNRTGELIYNYRKTFLYETDEKWGCLENPEKGFTPIPLKFNTKDTKGGDGDGANNGEVLTNFGICMDLNPYKFEAPFNKFEFSAKCYHNKAKLIICPMAWLSSQSPSIKTELTQEEKLDQATQLKLSSDPCNETINYWILRFFPFLKHKYSFFPKWWPSRDKVSVLICNRVGKEDDVVYGGSSCILQFNNKEASTSDGDYDAIDESNPSVDVVGRLSQNEEGILVKEIDV</sequence>
<accession>H8WYP9</accession>
<dbReference type="AlphaFoldDB" id="H8WYP9"/>
<dbReference type="OrthoDB" id="201515at2759"/>
<evidence type="ECO:0000259" key="1">
    <source>
        <dbReference type="PROSITE" id="PS50263"/>
    </source>
</evidence>
<dbReference type="eggNOG" id="ENOG502QVBD">
    <property type="taxonomic scope" value="Eukaryota"/>
</dbReference>
<dbReference type="InterPro" id="IPR039703">
    <property type="entry name" value="Nta1"/>
</dbReference>
<organism evidence="2 3">
    <name type="scientific">Candida orthopsilosis (strain 90-125)</name>
    <name type="common">Yeast</name>
    <dbReference type="NCBI Taxonomy" id="1136231"/>
    <lineage>
        <taxon>Eukaryota</taxon>
        <taxon>Fungi</taxon>
        <taxon>Dikarya</taxon>
        <taxon>Ascomycota</taxon>
        <taxon>Saccharomycotina</taxon>
        <taxon>Pichiomycetes</taxon>
        <taxon>Debaryomycetaceae</taxon>
        <taxon>Candida/Lodderomyces clade</taxon>
        <taxon>Candida</taxon>
    </lineage>
</organism>